<dbReference type="GO" id="GO:0019350">
    <property type="term" value="P:teichoic acid biosynthetic process"/>
    <property type="evidence" value="ECO:0007669"/>
    <property type="project" value="UniProtKB-KW"/>
</dbReference>
<evidence type="ECO:0000256" key="1">
    <source>
        <dbReference type="ARBA" id="ARBA00004202"/>
    </source>
</evidence>
<organism evidence="7">
    <name type="scientific">Proteinivorax tanatarense</name>
    <dbReference type="NCBI Taxonomy" id="1260629"/>
    <lineage>
        <taxon>Bacteria</taxon>
        <taxon>Bacillati</taxon>
        <taxon>Bacillota</taxon>
        <taxon>Clostridia</taxon>
        <taxon>Eubacteriales</taxon>
        <taxon>Proteinivoracaceae</taxon>
        <taxon>Proteinivorax</taxon>
    </lineage>
</organism>
<name>A0AAU7VHS4_9FIRM</name>
<evidence type="ECO:0000313" key="7">
    <source>
        <dbReference type="EMBL" id="XBX73636.1"/>
    </source>
</evidence>
<evidence type="ECO:0000256" key="3">
    <source>
        <dbReference type="ARBA" id="ARBA00022475"/>
    </source>
</evidence>
<dbReference type="PANTHER" id="PTHR37316">
    <property type="entry name" value="TEICHOIC ACID GLYCEROL-PHOSPHATE PRIMASE"/>
    <property type="match status" value="1"/>
</dbReference>
<dbReference type="InterPro" id="IPR007554">
    <property type="entry name" value="Glycerophosphate_synth"/>
</dbReference>
<keyword evidence="5" id="KW-0777">Teichoic acid biosynthesis</keyword>
<dbReference type="InterPro" id="IPR051612">
    <property type="entry name" value="Teichoic_Acid_Biosynth"/>
</dbReference>
<comment type="subcellular location">
    <subcellularLocation>
        <location evidence="1">Cell membrane</location>
        <topology evidence="1">Peripheral membrane protein</topology>
    </subcellularLocation>
</comment>
<dbReference type="RefSeq" id="WP_350342398.1">
    <property type="nucleotide sequence ID" value="NZ_CP158367.1"/>
</dbReference>
<keyword evidence="6" id="KW-0472">Membrane</keyword>
<evidence type="ECO:0000256" key="4">
    <source>
        <dbReference type="ARBA" id="ARBA00022679"/>
    </source>
</evidence>
<evidence type="ECO:0000256" key="5">
    <source>
        <dbReference type="ARBA" id="ARBA00022944"/>
    </source>
</evidence>
<sequence>MFKKAIKEVAILTSAIVNTIFYNLSGFSKRKTNRVILGSWSGHKIADNSRFFLEYIKDNDDYEIIWCGRKHLRDSPILDHPNINFVQYNTPKCLYYSLTSSYAFICNTYRDISTLNLLKGATIVQLWHGFGLKNTLASKKMSPASKFYYLLGSGSFEQYHYFISSSDLNTQKMLYTFQNNGITAERIILSGQPKNDFLLTKNTEQFKQSLKHKYFFKYNIPQDKKIVLYLPTFREQKTFSFGDIDHRCKQNLQKILSSNDTIIIEKKHFKDKCKKNNQSNNQFTYIIDSDEETQELLLISDMLITDYSSCYLEYLLLDRPIIHFAYDFDMYKNSDRGFFFSLEQLAAGPITRNLAETLDAIDEQLKEDSYKVQRQQIKQKAMMYDEGKSCQKIINTILKNAHIQYKLKSQQGNYQSTKG</sequence>
<dbReference type="InterPro" id="IPR043148">
    <property type="entry name" value="TagF_C"/>
</dbReference>
<dbReference type="PANTHER" id="PTHR37316:SF3">
    <property type="entry name" value="TEICHOIC ACID GLYCEROL-PHOSPHATE TRANSFERASE"/>
    <property type="match status" value="1"/>
</dbReference>
<dbReference type="Gene3D" id="3.40.50.11820">
    <property type="match status" value="1"/>
</dbReference>
<dbReference type="GO" id="GO:0047355">
    <property type="term" value="F:CDP-glycerol glycerophosphotransferase activity"/>
    <property type="evidence" value="ECO:0007669"/>
    <property type="project" value="InterPro"/>
</dbReference>
<comment type="similarity">
    <text evidence="2">Belongs to the CDP-glycerol glycerophosphotransferase family.</text>
</comment>
<proteinExistence type="inferred from homology"/>
<evidence type="ECO:0000256" key="6">
    <source>
        <dbReference type="ARBA" id="ARBA00023136"/>
    </source>
</evidence>
<protein>
    <submittedName>
        <fullName evidence="7">CDP-glycerol glycerophosphotransferase family protein</fullName>
    </submittedName>
</protein>
<dbReference type="EMBL" id="CP158367">
    <property type="protein sequence ID" value="XBX73636.1"/>
    <property type="molecule type" value="Genomic_DNA"/>
</dbReference>
<accession>A0AAU7VHS4</accession>
<dbReference type="SUPFAM" id="SSF53756">
    <property type="entry name" value="UDP-Glycosyltransferase/glycogen phosphorylase"/>
    <property type="match status" value="1"/>
</dbReference>
<dbReference type="AlphaFoldDB" id="A0AAU7VHS4"/>
<evidence type="ECO:0000256" key="2">
    <source>
        <dbReference type="ARBA" id="ARBA00010488"/>
    </source>
</evidence>
<gene>
    <name evidence="7" type="ORF">PRVXT_001629</name>
</gene>
<keyword evidence="3" id="KW-1003">Cell membrane</keyword>
<dbReference type="InterPro" id="IPR043149">
    <property type="entry name" value="TagF_N"/>
</dbReference>
<dbReference type="Gene3D" id="3.40.50.12580">
    <property type="match status" value="1"/>
</dbReference>
<keyword evidence="4" id="KW-0808">Transferase</keyword>
<dbReference type="GO" id="GO:0005886">
    <property type="term" value="C:plasma membrane"/>
    <property type="evidence" value="ECO:0007669"/>
    <property type="project" value="UniProtKB-SubCell"/>
</dbReference>
<dbReference type="Pfam" id="PF04464">
    <property type="entry name" value="Glyphos_transf"/>
    <property type="match status" value="1"/>
</dbReference>
<reference evidence="7" key="2">
    <citation type="submission" date="2024-06" db="EMBL/GenBank/DDBJ databases">
        <authorList>
            <person name="Petrova K.O."/>
            <person name="Toshchakov S.V."/>
            <person name="Boltjanskaja Y.V."/>
            <person name="Kevbrin V."/>
        </authorList>
    </citation>
    <scope>NUCLEOTIDE SEQUENCE</scope>
    <source>
        <strain evidence="7">Z-910T</strain>
    </source>
</reference>
<reference evidence="7" key="1">
    <citation type="journal article" date="2013" name="Extremophiles">
        <title>Proteinivorax tanatarense gen. nov., sp. nov., an anaerobic, haloalkaliphilic, proteolytic bacterium isolated from a decaying algal bloom, and proposal of Proteinivoraceae fam. nov.</title>
        <authorList>
            <person name="Kevbrin V."/>
            <person name="Boltyanskaya Y."/>
            <person name="Zhilina T."/>
            <person name="Kolganova T."/>
            <person name="Lavrentjeva E."/>
            <person name="Kuznetsov B."/>
        </authorList>
    </citation>
    <scope>NUCLEOTIDE SEQUENCE</scope>
    <source>
        <strain evidence="7">Z-910T</strain>
    </source>
</reference>